<keyword evidence="4" id="KW-1185">Reference proteome</keyword>
<comment type="caution">
    <text evidence="3">The sequence shown here is derived from an EMBL/GenBank/DDBJ whole genome shotgun (WGS) entry which is preliminary data.</text>
</comment>
<keyword evidence="2" id="KW-0732">Signal</keyword>
<dbReference type="Proteomes" id="UP000474757">
    <property type="component" value="Unassembled WGS sequence"/>
</dbReference>
<reference evidence="3 4" key="1">
    <citation type="submission" date="2020-02" db="EMBL/GenBank/DDBJ databases">
        <title>Pseudoroseicyclus tamarix, sp. nov., isolated from offshore sediment of a Tamarix chinensis forest.</title>
        <authorList>
            <person name="Gai Y."/>
        </authorList>
    </citation>
    <scope>NUCLEOTIDE SEQUENCE [LARGE SCALE GENOMIC DNA]</scope>
    <source>
        <strain evidence="3 4">CLL3-39</strain>
    </source>
</reference>
<proteinExistence type="predicted"/>
<dbReference type="AlphaFoldDB" id="A0A6B2JJC3"/>
<organism evidence="3 4">
    <name type="scientific">Pseudoroseicyclus tamaricis</name>
    <dbReference type="NCBI Taxonomy" id="2705421"/>
    <lineage>
        <taxon>Bacteria</taxon>
        <taxon>Pseudomonadati</taxon>
        <taxon>Pseudomonadota</taxon>
        <taxon>Alphaproteobacteria</taxon>
        <taxon>Rhodobacterales</taxon>
        <taxon>Paracoccaceae</taxon>
        <taxon>Pseudoroseicyclus</taxon>
    </lineage>
</organism>
<accession>A0A6B2JJC3</accession>
<feature type="signal peptide" evidence="2">
    <location>
        <begin position="1"/>
        <end position="27"/>
    </location>
</feature>
<sequence>MTPRAAASLGPALGLALLLALPPAPTAAQQQAGGGGGDPLSAIDWLSRSVAVQPTAPTVNEPPVAESGAPPEITVTPLDDPSLDAVGLYGPAETGLPRSLWAGSEESLLVTLIAAERRQSLPAIDDLLTLLLLARADPPRGAGAEDAMFLARIDKLLDLARLEEAEALIGAAGVEHPAAFRRWFDISLLMGTENVACAQMQTRPALAPTLPARVFCLARQGDWNAAALTLGTARAIGAVSDAEEELLTRFLDPAIAEDSAPLAAPDRLSPLIFRLYEAIGEGMPTASLPLAFAHAELRGLSAWRTEVEAAERLARAGAIPPQELARIYLSGTPAASGGIWERVDAVQVLDRALDRGDDAALADALPLAAELLSAVHLQPALARLVAPRLAGRELPPPAAATAFRLALLTDAYEEAAQAYEPQTEEERFLAAIARGDASAIAGDSPRQRAVVSAFTGLAPPEVLTGLVAEDRLGEALLRAIALFNEGLSGDPQAVAEALAFFRTVGLEDVARQTALQYLILEAVV</sequence>
<gene>
    <name evidence="3" type="ORF">GZA08_11205</name>
</gene>
<feature type="chain" id="PRO_5025641314" description="Antifreeze glycopeptide polyprotein" evidence="2">
    <location>
        <begin position="28"/>
        <end position="524"/>
    </location>
</feature>
<name>A0A6B2JJC3_9RHOB</name>
<evidence type="ECO:0000256" key="1">
    <source>
        <dbReference type="SAM" id="MobiDB-lite"/>
    </source>
</evidence>
<dbReference type="RefSeq" id="WP_163893562.1">
    <property type="nucleotide sequence ID" value="NZ_JAAFYS010000002.1"/>
</dbReference>
<evidence type="ECO:0008006" key="5">
    <source>
        <dbReference type="Google" id="ProtNLM"/>
    </source>
</evidence>
<protein>
    <recommendedName>
        <fullName evidence="5">Antifreeze glycopeptide polyprotein</fullName>
    </recommendedName>
</protein>
<feature type="region of interest" description="Disordered" evidence="1">
    <location>
        <begin position="56"/>
        <end position="77"/>
    </location>
</feature>
<evidence type="ECO:0000256" key="2">
    <source>
        <dbReference type="SAM" id="SignalP"/>
    </source>
</evidence>
<dbReference type="EMBL" id="JAAGAB010000002">
    <property type="protein sequence ID" value="NDV01531.1"/>
    <property type="molecule type" value="Genomic_DNA"/>
</dbReference>
<evidence type="ECO:0000313" key="4">
    <source>
        <dbReference type="Proteomes" id="UP000474757"/>
    </source>
</evidence>
<evidence type="ECO:0000313" key="3">
    <source>
        <dbReference type="EMBL" id="NDV01531.1"/>
    </source>
</evidence>